<sequence>MNTENQLKNTKKLTFKSLTDLRIVFLTFFGTGLAPKAPGTVGSLATIIPLYFVGKLNAPFFFFIPFLILLTIGAVFITSVIEKEYDCIDPSWIVIDEVIGIWIASLFILEPTFVSYAFIFIFFRIFDIWKPWPVRVFDDRKDALGTILDDVAAGLMTGALYILTFKLLEIYA</sequence>
<evidence type="ECO:0000313" key="3">
    <source>
        <dbReference type="EMBL" id="RZF23212.1"/>
    </source>
</evidence>
<proteinExistence type="predicted"/>
<accession>A0ABY0IPW4</accession>
<organism evidence="3 4">
    <name type="scientific">Halobacteriovorax vibrionivorans</name>
    <dbReference type="NCBI Taxonomy" id="2152716"/>
    <lineage>
        <taxon>Bacteria</taxon>
        <taxon>Pseudomonadati</taxon>
        <taxon>Bdellovibrionota</taxon>
        <taxon>Bacteriovoracia</taxon>
        <taxon>Bacteriovoracales</taxon>
        <taxon>Halobacteriovoraceae</taxon>
        <taxon>Halobacteriovorax</taxon>
    </lineage>
</organism>
<feature type="domain" description="YutG/PgpA" evidence="2">
    <location>
        <begin position="25"/>
        <end position="163"/>
    </location>
</feature>
<keyword evidence="4" id="KW-1185">Reference proteome</keyword>
<dbReference type="PIRSF" id="PIRSF006162">
    <property type="entry name" value="PgpA"/>
    <property type="match status" value="1"/>
</dbReference>
<comment type="caution">
    <text evidence="3">The sequence shown here is derived from an EMBL/GenBank/DDBJ whole genome shotgun (WGS) entry which is preliminary data.</text>
</comment>
<dbReference type="RefSeq" id="WP_114706251.1">
    <property type="nucleotide sequence ID" value="NZ_QDKL01000001.1"/>
</dbReference>
<dbReference type="Pfam" id="PF04608">
    <property type="entry name" value="PgpA"/>
    <property type="match status" value="1"/>
</dbReference>
<dbReference type="InterPro" id="IPR036681">
    <property type="entry name" value="PgpA-like_sf"/>
</dbReference>
<feature type="transmembrane region" description="Helical" evidence="1">
    <location>
        <begin position="101"/>
        <end position="126"/>
    </location>
</feature>
<name>A0ABY0IPW4_9BACT</name>
<evidence type="ECO:0000259" key="2">
    <source>
        <dbReference type="Pfam" id="PF04608"/>
    </source>
</evidence>
<gene>
    <name evidence="3" type="ORF">DAY19_05430</name>
</gene>
<dbReference type="SUPFAM" id="SSF101307">
    <property type="entry name" value="YutG-like"/>
    <property type="match status" value="1"/>
</dbReference>
<keyword evidence="1" id="KW-0472">Membrane</keyword>
<dbReference type="Proteomes" id="UP000443582">
    <property type="component" value="Unassembled WGS sequence"/>
</dbReference>
<keyword evidence="1" id="KW-1133">Transmembrane helix</keyword>
<keyword evidence="1" id="KW-0812">Transmembrane</keyword>
<reference evidence="4" key="1">
    <citation type="journal article" date="2019" name="Int. J. Syst. Evol. Microbiol.">
        <title>Halobacteriovorax valvorus sp. nov., a novel prokaryotic predator isolated from coastal seawater of China.</title>
        <authorList>
            <person name="Chen M.-X."/>
        </authorList>
    </citation>
    <scope>NUCLEOTIDE SEQUENCE [LARGE SCALE GENOMIC DNA]</scope>
    <source>
        <strain evidence="4">BL9</strain>
    </source>
</reference>
<protein>
    <submittedName>
        <fullName evidence="3">Phosphatidylglycerophosphatase A</fullName>
    </submittedName>
</protein>
<evidence type="ECO:0000256" key="1">
    <source>
        <dbReference type="SAM" id="Phobius"/>
    </source>
</evidence>
<dbReference type="PANTHER" id="PTHR36305:SF1">
    <property type="entry name" value="PHOSPHATIDYLGLYCEROPHOSPHATASE A"/>
    <property type="match status" value="1"/>
</dbReference>
<feature type="transmembrane region" description="Helical" evidence="1">
    <location>
        <begin position="23"/>
        <end position="53"/>
    </location>
</feature>
<feature type="transmembrane region" description="Helical" evidence="1">
    <location>
        <begin position="147"/>
        <end position="168"/>
    </location>
</feature>
<dbReference type="PANTHER" id="PTHR36305">
    <property type="entry name" value="PHOSPHATIDYLGLYCEROPHOSPHATASE A"/>
    <property type="match status" value="1"/>
</dbReference>
<evidence type="ECO:0000313" key="4">
    <source>
        <dbReference type="Proteomes" id="UP000443582"/>
    </source>
</evidence>
<dbReference type="InterPro" id="IPR007686">
    <property type="entry name" value="YutG/PgpA"/>
</dbReference>
<dbReference type="EMBL" id="QDKL01000001">
    <property type="protein sequence ID" value="RZF23212.1"/>
    <property type="molecule type" value="Genomic_DNA"/>
</dbReference>
<feature type="transmembrane region" description="Helical" evidence="1">
    <location>
        <begin position="60"/>
        <end position="81"/>
    </location>
</feature>
<dbReference type="InterPro" id="IPR026037">
    <property type="entry name" value="PgpA"/>
</dbReference>
<dbReference type="CDD" id="cd06971">
    <property type="entry name" value="PgpA"/>
    <property type="match status" value="1"/>
</dbReference>